<evidence type="ECO:0000256" key="1">
    <source>
        <dbReference type="ARBA" id="ARBA00022898"/>
    </source>
</evidence>
<dbReference type="GO" id="GO:0047688">
    <property type="term" value="F:aspartate 4-decarboxylase activity"/>
    <property type="evidence" value="ECO:0007669"/>
    <property type="project" value="UniProtKB-EC"/>
</dbReference>
<dbReference type="InterPro" id="IPR015422">
    <property type="entry name" value="PyrdxlP-dep_Trfase_small"/>
</dbReference>
<sequence>MQDAQLEALSPFELSLYLQKHVVDPKRQQVLDAGRGNPNWTAPVPREAFFLLGEFATQETQQGGLTGTMVMPAADRLARFLAFLQTRPGAGSTFLEQLLALSATDLGMPAAAWLDAACDAIIGDNYPAPARCLPVCEHPLKAYLQQNLFGQAAPAFDVFPVEGGTAGICYLFDTLINTHLLEPGARIALLLPTFAPYLEITKLPQYHFDVVAIRSTQTRAAGRTTYHYPAVELDKLRDPLVTAVFVVNPSNPTANALGAANIRQIQTIVNEARPDLMILTDDVYGTFASGFQSLFAVLPRNTVCLYSFSKYFGATGWRVGAIAMAQDNVFDRLLQRLPPAQAATVAARYAAVTSDAPLPFIDRLVADSRDIALNHAAGLSAVQQVMIALFSLYGCLVDGAAYQAEVMAICRTREKQLFATLGLPLPETRHDTAYYCELDLMAWIQARYGQAFAAFVKTRYSPRQLLVQLAADENVMLLQTRDFGSHPWAVRISLANLATRQYAQIGARLIHWMDDLQVTWANKRGQSNE</sequence>
<keyword evidence="2" id="KW-0808">Transferase</keyword>
<dbReference type="PANTHER" id="PTHR43795:SF2">
    <property type="entry name" value="BIFUNCTIONAL ASPARTATE AMINOTRANSFERASE AND GLUTAMATE_ASPARTATE-PREPHENATE AMINOTRANSFERASE"/>
    <property type="match status" value="1"/>
</dbReference>
<evidence type="ECO:0000256" key="2">
    <source>
        <dbReference type="RuleBase" id="RU000481"/>
    </source>
</evidence>
<comment type="cofactor">
    <cofactor evidence="2">
        <name>pyridoxal 5'-phosphate</name>
        <dbReference type="ChEBI" id="CHEBI:597326"/>
    </cofactor>
</comment>
<dbReference type="EC" id="2.6.1.-" evidence="2"/>
<comment type="caution">
    <text evidence="4">The sequence shown here is derived from an EMBL/GenBank/DDBJ whole genome shotgun (WGS) entry which is preliminary data.</text>
</comment>
<dbReference type="NCBIfam" id="NF006755">
    <property type="entry name" value="PRK09275.1"/>
    <property type="match status" value="1"/>
</dbReference>
<proteinExistence type="inferred from homology"/>
<dbReference type="PROSITE" id="PS00105">
    <property type="entry name" value="AA_TRANSFER_CLASS_1"/>
    <property type="match status" value="1"/>
</dbReference>
<dbReference type="NCBIfam" id="TIGR03801">
    <property type="entry name" value="asp_4_decarbox"/>
    <property type="match status" value="1"/>
</dbReference>
<dbReference type="InterPro" id="IPR050478">
    <property type="entry name" value="Ethylene_sulfur-biosynth"/>
</dbReference>
<protein>
    <recommendedName>
        <fullName evidence="2">Aminotransferase</fullName>
        <ecNumber evidence="2">2.6.1.-</ecNumber>
    </recommendedName>
</protein>
<dbReference type="Gene3D" id="3.90.1150.10">
    <property type="entry name" value="Aspartate Aminotransferase, domain 1"/>
    <property type="match status" value="1"/>
</dbReference>
<dbReference type="SUPFAM" id="SSF53383">
    <property type="entry name" value="PLP-dependent transferases"/>
    <property type="match status" value="1"/>
</dbReference>
<evidence type="ECO:0000313" key="4">
    <source>
        <dbReference type="EMBL" id="MFD1486011.1"/>
    </source>
</evidence>
<keyword evidence="4" id="KW-0456">Lyase</keyword>
<dbReference type="EMBL" id="JBHTON010000052">
    <property type="protein sequence ID" value="MFD1486011.1"/>
    <property type="molecule type" value="Genomic_DNA"/>
</dbReference>
<evidence type="ECO:0000259" key="3">
    <source>
        <dbReference type="Pfam" id="PF00155"/>
    </source>
</evidence>
<dbReference type="InterPro" id="IPR004839">
    <property type="entry name" value="Aminotransferase_I/II_large"/>
</dbReference>
<keyword evidence="5" id="KW-1185">Reference proteome</keyword>
<accession>A0ABW4EBE2</accession>
<dbReference type="RefSeq" id="WP_125754143.1">
    <property type="nucleotide sequence ID" value="NZ_JBHTON010000052.1"/>
</dbReference>
<keyword evidence="2" id="KW-0032">Aminotransferase</keyword>
<dbReference type="InterPro" id="IPR015421">
    <property type="entry name" value="PyrdxlP-dep_Trfase_major"/>
</dbReference>
<keyword evidence="1" id="KW-0663">Pyridoxal phosphate</keyword>
<evidence type="ECO:0000313" key="5">
    <source>
        <dbReference type="Proteomes" id="UP001597252"/>
    </source>
</evidence>
<dbReference type="CDD" id="cd00609">
    <property type="entry name" value="AAT_like"/>
    <property type="match status" value="1"/>
</dbReference>
<gene>
    <name evidence="4" type="primary">aspD</name>
    <name evidence="4" type="ORF">ACFQ5J_12335</name>
</gene>
<dbReference type="Pfam" id="PF00155">
    <property type="entry name" value="Aminotran_1_2"/>
    <property type="match status" value="1"/>
</dbReference>
<reference evidence="5" key="1">
    <citation type="journal article" date="2019" name="Int. J. Syst. Evol. Microbiol.">
        <title>The Global Catalogue of Microorganisms (GCM) 10K type strain sequencing project: providing services to taxonomists for standard genome sequencing and annotation.</title>
        <authorList>
            <consortium name="The Broad Institute Genomics Platform"/>
            <consortium name="The Broad Institute Genome Sequencing Center for Infectious Disease"/>
            <person name="Wu L."/>
            <person name="Ma J."/>
        </authorList>
    </citation>
    <scope>NUCLEOTIDE SEQUENCE [LARGE SCALE GENOMIC DNA]</scope>
    <source>
        <strain evidence="5">CCM 8903</strain>
    </source>
</reference>
<comment type="similarity">
    <text evidence="2">Belongs to the class-I pyridoxal-phosphate-dependent aminotransferase family.</text>
</comment>
<organism evidence="4 5">
    <name type="scientific">Lacticaseibacillus baoqingensis</name>
    <dbReference type="NCBI Taxonomy" id="2486013"/>
    <lineage>
        <taxon>Bacteria</taxon>
        <taxon>Bacillati</taxon>
        <taxon>Bacillota</taxon>
        <taxon>Bacilli</taxon>
        <taxon>Lactobacillales</taxon>
        <taxon>Lactobacillaceae</taxon>
        <taxon>Lacticaseibacillus</taxon>
    </lineage>
</organism>
<dbReference type="InterPro" id="IPR015424">
    <property type="entry name" value="PyrdxlP-dep_Trfase"/>
</dbReference>
<name>A0ABW4EBE2_9LACO</name>
<feature type="domain" description="Aminotransferase class I/classII large" evidence="3">
    <location>
        <begin position="176"/>
        <end position="363"/>
    </location>
</feature>
<dbReference type="Gene3D" id="1.10.20.110">
    <property type="match status" value="1"/>
</dbReference>
<dbReference type="Gene3D" id="3.40.640.10">
    <property type="entry name" value="Type I PLP-dependent aspartate aminotransferase-like (Major domain)"/>
    <property type="match status" value="1"/>
</dbReference>
<dbReference type="InterPro" id="IPR022518">
    <property type="entry name" value="Aspartate_4-decarboxylase"/>
</dbReference>
<dbReference type="InterPro" id="IPR004838">
    <property type="entry name" value="NHTrfase_class1_PyrdxlP-BS"/>
</dbReference>
<dbReference type="PANTHER" id="PTHR43795">
    <property type="entry name" value="BIFUNCTIONAL ASPARTATE AMINOTRANSFERASE AND GLUTAMATE/ASPARTATE-PREPHENATE AMINOTRANSFERASE-RELATED"/>
    <property type="match status" value="1"/>
</dbReference>
<dbReference type="Proteomes" id="UP001597252">
    <property type="component" value="Unassembled WGS sequence"/>
</dbReference>